<gene>
    <name evidence="2" type="ORF">PSACC_02785</name>
</gene>
<keyword evidence="3" id="KW-1185">Reference proteome</keyword>
<proteinExistence type="predicted"/>
<name>A0A2H9TIG1_9FUNG</name>
<evidence type="ECO:0000313" key="3">
    <source>
        <dbReference type="Proteomes" id="UP000240830"/>
    </source>
</evidence>
<organism evidence="2 3">
    <name type="scientific">Paramicrosporidium saccamoebae</name>
    <dbReference type="NCBI Taxonomy" id="1246581"/>
    <lineage>
        <taxon>Eukaryota</taxon>
        <taxon>Fungi</taxon>
        <taxon>Fungi incertae sedis</taxon>
        <taxon>Cryptomycota</taxon>
        <taxon>Cryptomycota incertae sedis</taxon>
        <taxon>Paramicrosporidium</taxon>
    </lineage>
</organism>
<accession>A0A2H9TIG1</accession>
<protein>
    <submittedName>
        <fullName evidence="2">Uncharacterized protein</fullName>
    </submittedName>
</protein>
<feature type="region of interest" description="Disordered" evidence="1">
    <location>
        <begin position="104"/>
        <end position="130"/>
    </location>
</feature>
<feature type="region of interest" description="Disordered" evidence="1">
    <location>
        <begin position="224"/>
        <end position="244"/>
    </location>
</feature>
<dbReference type="EMBL" id="MTSL01000176">
    <property type="protein sequence ID" value="PJF17400.1"/>
    <property type="molecule type" value="Genomic_DNA"/>
</dbReference>
<dbReference type="AlphaFoldDB" id="A0A2H9TIG1"/>
<dbReference type="Proteomes" id="UP000240830">
    <property type="component" value="Unassembled WGS sequence"/>
</dbReference>
<sequence length="330" mass="35965">MSEGCPKKLALANMDGMRNERLILQSSDELYTSTEDLRVSGHFPNGSDGHTDINDSSDAVTERRRSASTGESPAKMESCMFNFPIPTPRMWTIMVEPITRQAAGQPKLQHWRPRTAPVPGAEVDTEKGSSPVCCTEAETATMAESGAEAEEGSARKRNRIYLNGECIDHGTRNKRSQKPKTDRTGERVFTFVADKRMPPVPDTNQPAMPSSRLVCIKTKMASPTSSDTIAASPRKPCRRGRKSGAKPLTFHQLEFNSETLKPFDRSIFTVKNPNPFSNDARPASSLLVEAAEILLELQSDADSSVSVPITSRGVPSVLDSPSTATAVLTN</sequence>
<feature type="region of interest" description="Disordered" evidence="1">
    <location>
        <begin position="38"/>
        <end position="74"/>
    </location>
</feature>
<evidence type="ECO:0000256" key="1">
    <source>
        <dbReference type="SAM" id="MobiDB-lite"/>
    </source>
</evidence>
<evidence type="ECO:0000313" key="2">
    <source>
        <dbReference type="EMBL" id="PJF17400.1"/>
    </source>
</evidence>
<comment type="caution">
    <text evidence="2">The sequence shown here is derived from an EMBL/GenBank/DDBJ whole genome shotgun (WGS) entry which is preliminary data.</text>
</comment>
<feature type="compositionally biased region" description="Basic residues" evidence="1">
    <location>
        <begin position="235"/>
        <end position="244"/>
    </location>
</feature>
<reference evidence="2 3" key="1">
    <citation type="submission" date="2016-10" db="EMBL/GenBank/DDBJ databases">
        <title>The genome of Paramicrosporidium saccamoebae is the missing link in understanding Cryptomycota and Microsporidia evolution.</title>
        <authorList>
            <person name="Quandt C.A."/>
            <person name="Beaudet D."/>
            <person name="Corsaro D."/>
            <person name="Michel R."/>
            <person name="Corradi N."/>
            <person name="James T."/>
        </authorList>
    </citation>
    <scope>NUCLEOTIDE SEQUENCE [LARGE SCALE GENOMIC DNA]</scope>
    <source>
        <strain evidence="2 3">KSL3</strain>
    </source>
</reference>